<protein>
    <submittedName>
        <fullName evidence="1">Uncharacterized protein</fullName>
    </submittedName>
</protein>
<accession>A0AA87LRN8</accession>
<evidence type="ECO:0000313" key="2">
    <source>
        <dbReference type="Proteomes" id="UP000006410"/>
    </source>
</evidence>
<reference evidence="1 2" key="1">
    <citation type="journal article" date="2013" name="Genome Announc.">
        <title>Draft Genome Sequences of Two Pairs of Human Intestinal Bifidobacterium longum subsp. longum Strains, 44B and 1-6B and 35B and 2-2B, Consecutively Isolated from Two Children after a 5-Year Time Period.</title>
        <authorList>
            <person name="Shkoporov A.N."/>
            <person name="Efimov B.A."/>
            <person name="Khokhlova E.V."/>
            <person name="Chaplin A.V."/>
            <person name="Kafarskaya L.I."/>
            <person name="Durkin A.S."/>
            <person name="McCorrison J."/>
            <person name="Torralba M."/>
            <person name="Gillis M."/>
            <person name="Sutton G."/>
            <person name="Weibel D.B."/>
            <person name="Nelson K.E."/>
            <person name="Smeianov V.V."/>
        </authorList>
    </citation>
    <scope>NUCLEOTIDE SEQUENCE [LARGE SCALE GENOMIC DNA]</scope>
    <source>
        <strain evidence="1 2">1-6B</strain>
    </source>
</reference>
<organism evidence="1 2">
    <name type="scientific">Bifidobacterium longum subsp. longum 1-6B</name>
    <dbReference type="NCBI Taxonomy" id="1161744"/>
    <lineage>
        <taxon>Bacteria</taxon>
        <taxon>Bacillati</taxon>
        <taxon>Actinomycetota</taxon>
        <taxon>Actinomycetes</taxon>
        <taxon>Bifidobacteriales</taxon>
        <taxon>Bifidobacteriaceae</taxon>
        <taxon>Bifidobacterium</taxon>
    </lineage>
</organism>
<name>A0AA87LRN8_BIFLL</name>
<proteinExistence type="predicted"/>
<sequence>MPGIAEHAVPGISVCAESGDVDIVVRRVGVCRMKISTVMRCAQ</sequence>
<comment type="caution">
    <text evidence="1">The sequence shown here is derived from an EMBL/GenBank/DDBJ whole genome shotgun (WGS) entry which is preliminary data.</text>
</comment>
<dbReference type="AlphaFoldDB" id="A0AA87LRN8"/>
<dbReference type="EMBL" id="AJTF01000115">
    <property type="protein sequence ID" value="EIJ24173.1"/>
    <property type="molecule type" value="Genomic_DNA"/>
</dbReference>
<evidence type="ECO:0000313" key="1">
    <source>
        <dbReference type="EMBL" id="EIJ24173.1"/>
    </source>
</evidence>
<gene>
    <name evidence="1" type="ORF">HMPREF1313_1110</name>
</gene>
<dbReference type="Proteomes" id="UP000006410">
    <property type="component" value="Unassembled WGS sequence"/>
</dbReference>